<evidence type="ECO:0000313" key="1">
    <source>
        <dbReference type="EMBL" id="MDQ0466588.1"/>
    </source>
</evidence>
<gene>
    <name evidence="1" type="ORF">QO010_004383</name>
</gene>
<reference evidence="1 2" key="1">
    <citation type="submission" date="2023-07" db="EMBL/GenBank/DDBJ databases">
        <title>Genomic Encyclopedia of Type Strains, Phase IV (KMG-IV): sequencing the most valuable type-strain genomes for metagenomic binning, comparative biology and taxonomic classification.</title>
        <authorList>
            <person name="Goeker M."/>
        </authorList>
    </citation>
    <scope>NUCLEOTIDE SEQUENCE [LARGE SCALE GENOMIC DNA]</scope>
    <source>
        <strain evidence="1 2">DSM 18695</strain>
    </source>
</reference>
<evidence type="ECO:0000313" key="2">
    <source>
        <dbReference type="Proteomes" id="UP001228905"/>
    </source>
</evidence>
<proteinExistence type="predicted"/>
<dbReference type="EMBL" id="JAUSVS010000012">
    <property type="protein sequence ID" value="MDQ0466588.1"/>
    <property type="molecule type" value="Genomic_DNA"/>
</dbReference>
<dbReference type="Proteomes" id="UP001228905">
    <property type="component" value="Unassembled WGS sequence"/>
</dbReference>
<sequence>MTALNERQRTALANLARKKAGELVDWINIADARALTDLGFAERSQEGWDITPEGEAALKAELG</sequence>
<protein>
    <submittedName>
        <fullName evidence="1">Uncharacterized protein</fullName>
    </submittedName>
</protein>
<keyword evidence="2" id="KW-1185">Reference proteome</keyword>
<comment type="caution">
    <text evidence="1">The sequence shown here is derived from an EMBL/GenBank/DDBJ whole genome shotgun (WGS) entry which is preliminary data.</text>
</comment>
<organism evidence="1 2">
    <name type="scientific">Caulobacter ginsengisoli</name>
    <dbReference type="NCBI Taxonomy" id="400775"/>
    <lineage>
        <taxon>Bacteria</taxon>
        <taxon>Pseudomonadati</taxon>
        <taxon>Pseudomonadota</taxon>
        <taxon>Alphaproteobacteria</taxon>
        <taxon>Caulobacterales</taxon>
        <taxon>Caulobacteraceae</taxon>
        <taxon>Caulobacter</taxon>
    </lineage>
</organism>
<name>A0ABU0IZJ6_9CAUL</name>
<dbReference type="RefSeq" id="WP_307352711.1">
    <property type="nucleotide sequence ID" value="NZ_JAUSVS010000012.1"/>
</dbReference>
<accession>A0ABU0IZJ6</accession>